<dbReference type="AlphaFoldDB" id="A0AAV4FH65"/>
<accession>A0AAV4FH65</accession>
<evidence type="ECO:0000313" key="2">
    <source>
        <dbReference type="Proteomes" id="UP000762676"/>
    </source>
</evidence>
<reference evidence="1 2" key="1">
    <citation type="journal article" date="2021" name="Elife">
        <title>Chloroplast acquisition without the gene transfer in kleptoplastic sea slugs, Plakobranchus ocellatus.</title>
        <authorList>
            <person name="Maeda T."/>
            <person name="Takahashi S."/>
            <person name="Yoshida T."/>
            <person name="Shimamura S."/>
            <person name="Takaki Y."/>
            <person name="Nagai Y."/>
            <person name="Toyoda A."/>
            <person name="Suzuki Y."/>
            <person name="Arimoto A."/>
            <person name="Ishii H."/>
            <person name="Satoh N."/>
            <person name="Nishiyama T."/>
            <person name="Hasebe M."/>
            <person name="Maruyama T."/>
            <person name="Minagawa J."/>
            <person name="Obokata J."/>
            <person name="Shigenobu S."/>
        </authorList>
    </citation>
    <scope>NUCLEOTIDE SEQUENCE [LARGE SCALE GENOMIC DNA]</scope>
</reference>
<keyword evidence="2" id="KW-1185">Reference proteome</keyword>
<sequence>MCVCIHQTTHKLRCHADSVYPGIKSGINQFKLRALLLSFRDLIGIETAAVNLSSASFLAAENNNDASKRKEIGLRLSHPTIASLGERVLFMLQDTSEAVSRLSVNYGNDIRDDIPCFGTRCSWSRHFDVPGVYSVDLSLYGRPARRRGRPLRSALVVEEPIKGLHIRGPSEAAIGW</sequence>
<organism evidence="1 2">
    <name type="scientific">Elysia marginata</name>
    <dbReference type="NCBI Taxonomy" id="1093978"/>
    <lineage>
        <taxon>Eukaryota</taxon>
        <taxon>Metazoa</taxon>
        <taxon>Spiralia</taxon>
        <taxon>Lophotrochozoa</taxon>
        <taxon>Mollusca</taxon>
        <taxon>Gastropoda</taxon>
        <taxon>Heterobranchia</taxon>
        <taxon>Euthyneura</taxon>
        <taxon>Panpulmonata</taxon>
        <taxon>Sacoglossa</taxon>
        <taxon>Placobranchoidea</taxon>
        <taxon>Plakobranchidae</taxon>
        <taxon>Elysia</taxon>
    </lineage>
</organism>
<dbReference type="Proteomes" id="UP000762676">
    <property type="component" value="Unassembled WGS sequence"/>
</dbReference>
<proteinExistence type="predicted"/>
<name>A0AAV4FH65_9GAST</name>
<protein>
    <submittedName>
        <fullName evidence="1">Uncharacterized protein</fullName>
    </submittedName>
</protein>
<evidence type="ECO:0000313" key="1">
    <source>
        <dbReference type="EMBL" id="GFR72582.1"/>
    </source>
</evidence>
<comment type="caution">
    <text evidence="1">The sequence shown here is derived from an EMBL/GenBank/DDBJ whole genome shotgun (WGS) entry which is preliminary data.</text>
</comment>
<dbReference type="EMBL" id="BMAT01011421">
    <property type="protein sequence ID" value="GFR72582.1"/>
    <property type="molecule type" value="Genomic_DNA"/>
</dbReference>
<gene>
    <name evidence="1" type="ORF">ElyMa_005709400</name>
</gene>